<reference evidence="1" key="1">
    <citation type="submission" date="2013-04" db="EMBL/GenBank/DDBJ databases">
        <title>The genome sequencing project of 58 acetic acid bacteria.</title>
        <authorList>
            <person name="Okamoto-Kainuma A."/>
            <person name="Ishikawa M."/>
            <person name="Umino S."/>
            <person name="Koizumi Y."/>
            <person name="Shiwa Y."/>
            <person name="Yoshikawa H."/>
            <person name="Matsutani M."/>
            <person name="Matsushita K."/>
        </authorList>
    </citation>
    <scope>NUCLEOTIDE SEQUENCE</scope>
    <source>
        <strain evidence="1">NBRC 106556</strain>
    </source>
</reference>
<gene>
    <name evidence="1" type="ORF">AA106556_1925</name>
</gene>
<evidence type="ECO:0000313" key="1">
    <source>
        <dbReference type="EMBL" id="GBR49054.1"/>
    </source>
</evidence>
<sequence length="81" mass="8920">MARVTGLEPATSGVTGRRSNQLSYTRNVYSIMSSLLKRIKALYKNDRDKVARVTGLEPATSGVTGRRSNQLSYTRNICPVS</sequence>
<dbReference type="EMBL" id="BAQB01000091">
    <property type="protein sequence ID" value="GBR49054.1"/>
    <property type="molecule type" value="Genomic_DNA"/>
</dbReference>
<accession>A0ABQ0QL94</accession>
<dbReference type="Proteomes" id="UP001062443">
    <property type="component" value="Unassembled WGS sequence"/>
</dbReference>
<proteinExistence type="predicted"/>
<comment type="caution">
    <text evidence="1">The sequence shown here is derived from an EMBL/GenBank/DDBJ whole genome shotgun (WGS) entry which is preliminary data.</text>
</comment>
<protein>
    <recommendedName>
        <fullName evidence="3">Transposase</fullName>
    </recommendedName>
</protein>
<name>A0ABQ0QL94_9PROT</name>
<evidence type="ECO:0008006" key="3">
    <source>
        <dbReference type="Google" id="ProtNLM"/>
    </source>
</evidence>
<evidence type="ECO:0000313" key="2">
    <source>
        <dbReference type="Proteomes" id="UP001062443"/>
    </source>
</evidence>
<organism evidence="1 2">
    <name type="scientific">Neokomagataea tanensis NBRC 106556</name>
    <dbReference type="NCBI Taxonomy" id="1223519"/>
    <lineage>
        <taxon>Bacteria</taxon>
        <taxon>Pseudomonadati</taxon>
        <taxon>Pseudomonadota</taxon>
        <taxon>Alphaproteobacteria</taxon>
        <taxon>Acetobacterales</taxon>
        <taxon>Acetobacteraceae</taxon>
        <taxon>Neokomagataea</taxon>
    </lineage>
</organism>
<keyword evidence="2" id="KW-1185">Reference proteome</keyword>